<feature type="transmembrane region" description="Helical" evidence="1">
    <location>
        <begin position="57"/>
        <end position="80"/>
    </location>
</feature>
<dbReference type="AlphaFoldDB" id="A0A8X6MX35"/>
<feature type="transmembrane region" description="Helical" evidence="1">
    <location>
        <begin position="12"/>
        <end position="37"/>
    </location>
</feature>
<keyword evidence="1" id="KW-1133">Transmembrane helix</keyword>
<name>A0A8X6MX35_NEPPI</name>
<sequence>MILRSTSRNFGAQSLAILSVGWVVASSVTLISMFAVYHQDPGVVATSFYTALNRTCFACGLAWVIFVSVSGQGGVVNSILSWKFWIPLSRLTFCAYLVHPLVQTTFLSSLRSLIHFSHITM</sequence>
<dbReference type="Proteomes" id="UP000887013">
    <property type="component" value="Unassembled WGS sequence"/>
</dbReference>
<evidence type="ECO:0000313" key="3">
    <source>
        <dbReference type="Proteomes" id="UP000887013"/>
    </source>
</evidence>
<evidence type="ECO:0000313" key="2">
    <source>
        <dbReference type="EMBL" id="GFS82518.1"/>
    </source>
</evidence>
<feature type="non-terminal residue" evidence="2">
    <location>
        <position position="1"/>
    </location>
</feature>
<evidence type="ECO:0000256" key="1">
    <source>
        <dbReference type="SAM" id="Phobius"/>
    </source>
</evidence>
<keyword evidence="3" id="KW-1185">Reference proteome</keyword>
<reference evidence="2" key="1">
    <citation type="submission" date="2020-08" db="EMBL/GenBank/DDBJ databases">
        <title>Multicomponent nature underlies the extraordinary mechanical properties of spider dragline silk.</title>
        <authorList>
            <person name="Kono N."/>
            <person name="Nakamura H."/>
            <person name="Mori M."/>
            <person name="Yoshida Y."/>
            <person name="Ohtoshi R."/>
            <person name="Malay A.D."/>
            <person name="Moran D.A.P."/>
            <person name="Tomita M."/>
            <person name="Numata K."/>
            <person name="Arakawa K."/>
        </authorList>
    </citation>
    <scope>NUCLEOTIDE SEQUENCE</scope>
</reference>
<comment type="caution">
    <text evidence="2">The sequence shown here is derived from an EMBL/GenBank/DDBJ whole genome shotgun (WGS) entry which is preliminary data.</text>
</comment>
<gene>
    <name evidence="2" type="primary">nrf-6_9</name>
    <name evidence="2" type="ORF">NPIL_175511</name>
</gene>
<keyword evidence="1" id="KW-0472">Membrane</keyword>
<dbReference type="InterPro" id="IPR052728">
    <property type="entry name" value="O2_lipid_transport_reg"/>
</dbReference>
<dbReference type="PANTHER" id="PTHR11161">
    <property type="entry name" value="O-ACYLTRANSFERASE"/>
    <property type="match status" value="1"/>
</dbReference>
<keyword evidence="1" id="KW-0812">Transmembrane</keyword>
<dbReference type="PANTHER" id="PTHR11161:SF0">
    <property type="entry name" value="O-ACYLTRANSFERASE LIKE PROTEIN"/>
    <property type="match status" value="1"/>
</dbReference>
<protein>
    <submittedName>
        <fullName evidence="2">Nose resistant to fluoxetine protein 6</fullName>
    </submittedName>
</protein>
<dbReference type="EMBL" id="BMAW01051830">
    <property type="protein sequence ID" value="GFS82518.1"/>
    <property type="molecule type" value="Genomic_DNA"/>
</dbReference>
<proteinExistence type="predicted"/>
<accession>A0A8X6MX35</accession>
<dbReference type="OrthoDB" id="6429363at2759"/>
<organism evidence="2 3">
    <name type="scientific">Nephila pilipes</name>
    <name type="common">Giant wood spider</name>
    <name type="synonym">Nephila maculata</name>
    <dbReference type="NCBI Taxonomy" id="299642"/>
    <lineage>
        <taxon>Eukaryota</taxon>
        <taxon>Metazoa</taxon>
        <taxon>Ecdysozoa</taxon>
        <taxon>Arthropoda</taxon>
        <taxon>Chelicerata</taxon>
        <taxon>Arachnida</taxon>
        <taxon>Araneae</taxon>
        <taxon>Araneomorphae</taxon>
        <taxon>Entelegynae</taxon>
        <taxon>Araneoidea</taxon>
        <taxon>Nephilidae</taxon>
        <taxon>Nephila</taxon>
    </lineage>
</organism>